<evidence type="ECO:0000313" key="2">
    <source>
        <dbReference type="EMBL" id="QHT12922.1"/>
    </source>
</evidence>
<organism evidence="2">
    <name type="scientific">viral metagenome</name>
    <dbReference type="NCBI Taxonomy" id="1070528"/>
    <lineage>
        <taxon>unclassified sequences</taxon>
        <taxon>metagenomes</taxon>
        <taxon>organismal metagenomes</taxon>
    </lineage>
</organism>
<accession>A0A6C0D991</accession>
<feature type="region of interest" description="Disordered" evidence="1">
    <location>
        <begin position="117"/>
        <end position="167"/>
    </location>
</feature>
<reference evidence="2" key="1">
    <citation type="journal article" date="2020" name="Nature">
        <title>Giant virus diversity and host interactions through global metagenomics.</title>
        <authorList>
            <person name="Schulz F."/>
            <person name="Roux S."/>
            <person name="Paez-Espino D."/>
            <person name="Jungbluth S."/>
            <person name="Walsh D.A."/>
            <person name="Denef V.J."/>
            <person name="McMahon K.D."/>
            <person name="Konstantinidis K.T."/>
            <person name="Eloe-Fadrosh E.A."/>
            <person name="Kyrpides N.C."/>
            <person name="Woyke T."/>
        </authorList>
    </citation>
    <scope>NUCLEOTIDE SEQUENCE</scope>
    <source>
        <strain evidence="2">GVMAG-M-3300023174-130</strain>
    </source>
</reference>
<proteinExistence type="predicted"/>
<name>A0A6C0D991_9ZZZZ</name>
<sequence length="167" mass="19243">MSSSNSLCSDMSLPSLCIPRVFQNITKERVSFVIQSVGLGEIHHIDMIPRISENGDKFQRVFIHFKEWSKSSSAQRARERVLSGKEIKIVYDEPWFWKLSANRSNKNVRLGTVTPHLIEDDSSSSDNDEKLVSRKQQKPSQNHDGKPYYHNKQTKSNGKMHLDNNKK</sequence>
<dbReference type="EMBL" id="MN739553">
    <property type="protein sequence ID" value="QHT12922.1"/>
    <property type="molecule type" value="Genomic_DNA"/>
</dbReference>
<dbReference type="AlphaFoldDB" id="A0A6C0D991"/>
<protein>
    <submittedName>
        <fullName evidence="2">Uncharacterized protein</fullName>
    </submittedName>
</protein>
<evidence type="ECO:0000256" key="1">
    <source>
        <dbReference type="SAM" id="MobiDB-lite"/>
    </source>
</evidence>